<evidence type="ECO:0008006" key="3">
    <source>
        <dbReference type="Google" id="ProtNLM"/>
    </source>
</evidence>
<organism evidence="1 2">
    <name type="scientific">Arthrobacter hankyongi</name>
    <dbReference type="NCBI Taxonomy" id="2904801"/>
    <lineage>
        <taxon>Bacteria</taxon>
        <taxon>Bacillati</taxon>
        <taxon>Actinomycetota</taxon>
        <taxon>Actinomycetes</taxon>
        <taxon>Micrococcales</taxon>
        <taxon>Micrococcaceae</taxon>
        <taxon>Arthrobacter</taxon>
    </lineage>
</organism>
<reference evidence="1" key="1">
    <citation type="submission" date="2022-01" db="EMBL/GenBank/DDBJ databases">
        <authorList>
            <person name="Jo J.-H."/>
            <person name="Im W.-T."/>
        </authorList>
    </citation>
    <scope>NUCLEOTIDE SEQUENCE</scope>
    <source>
        <strain evidence="1">I2-34</strain>
    </source>
</reference>
<dbReference type="Gene3D" id="3.10.450.50">
    <property type="match status" value="1"/>
</dbReference>
<dbReference type="RefSeq" id="WP_237818236.1">
    <property type="nucleotide sequence ID" value="NZ_JAKLTQ010000002.1"/>
</dbReference>
<evidence type="ECO:0000313" key="2">
    <source>
        <dbReference type="Proteomes" id="UP001165368"/>
    </source>
</evidence>
<dbReference type="Proteomes" id="UP001165368">
    <property type="component" value="Unassembled WGS sequence"/>
</dbReference>
<proteinExistence type="predicted"/>
<protein>
    <recommendedName>
        <fullName evidence="3">SnoaL-like domain-containing protein</fullName>
    </recommendedName>
</protein>
<dbReference type="EMBL" id="JAKLTQ010000002">
    <property type="protein sequence ID" value="MCG2621129.1"/>
    <property type="molecule type" value="Genomic_DNA"/>
</dbReference>
<evidence type="ECO:0000313" key="1">
    <source>
        <dbReference type="EMBL" id="MCG2621129.1"/>
    </source>
</evidence>
<dbReference type="SUPFAM" id="SSF54427">
    <property type="entry name" value="NTF2-like"/>
    <property type="match status" value="1"/>
</dbReference>
<name>A0ABS9L3A5_9MICC</name>
<comment type="caution">
    <text evidence="1">The sequence shown here is derived from an EMBL/GenBank/DDBJ whole genome shotgun (WGS) entry which is preliminary data.</text>
</comment>
<sequence length="274" mass="29956">MIVVNTQHSFNTEQFICGLFGADPAVAELIDEAATVDIPRIGRVCGSRGLEQTVRSWRAVYPYELIGAEVRNVITTETGLVSEFRLLLREGDREFILPVAVVASSDSEEQFVRLYHSERLIHGERRGRRAVWPAEDGQYPTAFDEYHPAIRNYMAAIASGAAENVTARLAEGAALDNGVRPVADADELLAVFTAMVRTGGARLVRRNEFDNGTTVALEYTSLPRPGVAAGAPRTPPGGGIGIYDYDGSHLIRAVRMYDDFDPEMLIAAGRNTDN</sequence>
<dbReference type="InterPro" id="IPR032710">
    <property type="entry name" value="NTF2-like_dom_sf"/>
</dbReference>
<keyword evidence="2" id="KW-1185">Reference proteome</keyword>
<accession>A0ABS9L3A5</accession>
<gene>
    <name evidence="1" type="ORF">LVY72_04280</name>
</gene>